<dbReference type="Proteomes" id="UP000694251">
    <property type="component" value="Chromosome 8"/>
</dbReference>
<evidence type="ECO:0000256" key="1">
    <source>
        <dbReference type="SAM" id="Phobius"/>
    </source>
</evidence>
<sequence length="66" mass="7499">MAGAVARFVKKYGKDDIWYRISLVVIPVSGVLIVLGQKKLASIREEKKLLDARFDQLKARGIIREQ</sequence>
<name>A0A8T2BH91_ARASU</name>
<keyword evidence="1" id="KW-1133">Transmembrane helix</keyword>
<dbReference type="AlphaFoldDB" id="A0A8T2BH91"/>
<keyword evidence="1" id="KW-0812">Transmembrane</keyword>
<gene>
    <name evidence="2" type="ORF">ISN44_As08g039630</name>
</gene>
<feature type="transmembrane region" description="Helical" evidence="1">
    <location>
        <begin position="17"/>
        <end position="35"/>
    </location>
</feature>
<evidence type="ECO:0000313" key="2">
    <source>
        <dbReference type="EMBL" id="KAG7584514.1"/>
    </source>
</evidence>
<evidence type="ECO:0000313" key="3">
    <source>
        <dbReference type="Proteomes" id="UP000694251"/>
    </source>
</evidence>
<protein>
    <submittedName>
        <fullName evidence="2">Uncharacterized protein</fullName>
    </submittedName>
</protein>
<dbReference type="EMBL" id="JAEFBJ010000008">
    <property type="protein sequence ID" value="KAG7584514.1"/>
    <property type="molecule type" value="Genomic_DNA"/>
</dbReference>
<accession>A0A8T2BH91</accession>
<dbReference type="OrthoDB" id="1085860at2759"/>
<comment type="caution">
    <text evidence="2">The sequence shown here is derived from an EMBL/GenBank/DDBJ whole genome shotgun (WGS) entry which is preliminary data.</text>
</comment>
<reference evidence="2 3" key="1">
    <citation type="submission" date="2020-12" db="EMBL/GenBank/DDBJ databases">
        <title>Concerted genomic and epigenomic changes stabilize Arabidopsis allopolyploids.</title>
        <authorList>
            <person name="Chen Z."/>
        </authorList>
    </citation>
    <scope>NUCLEOTIDE SEQUENCE [LARGE SCALE GENOMIC DNA]</scope>
    <source>
        <strain evidence="2">As9502</strain>
        <tissue evidence="2">Leaf</tissue>
    </source>
</reference>
<organism evidence="2 3">
    <name type="scientific">Arabidopsis suecica</name>
    <name type="common">Swedish thale-cress</name>
    <name type="synonym">Cardaminopsis suecica</name>
    <dbReference type="NCBI Taxonomy" id="45249"/>
    <lineage>
        <taxon>Eukaryota</taxon>
        <taxon>Viridiplantae</taxon>
        <taxon>Streptophyta</taxon>
        <taxon>Embryophyta</taxon>
        <taxon>Tracheophyta</taxon>
        <taxon>Spermatophyta</taxon>
        <taxon>Magnoliopsida</taxon>
        <taxon>eudicotyledons</taxon>
        <taxon>Gunneridae</taxon>
        <taxon>Pentapetalae</taxon>
        <taxon>rosids</taxon>
        <taxon>malvids</taxon>
        <taxon>Brassicales</taxon>
        <taxon>Brassicaceae</taxon>
        <taxon>Camelineae</taxon>
        <taxon>Arabidopsis</taxon>
    </lineage>
</organism>
<keyword evidence="1" id="KW-0472">Membrane</keyword>
<proteinExistence type="predicted"/>
<keyword evidence="3" id="KW-1185">Reference proteome</keyword>